<keyword evidence="11 12" id="KW-0407">Ion channel</keyword>
<evidence type="ECO:0000256" key="9">
    <source>
        <dbReference type="ARBA" id="ARBA00023136"/>
    </source>
</evidence>
<keyword evidence="8 12" id="KW-0406">Ion transport</keyword>
<accession>A0AAV4XDK2</accession>
<dbReference type="EMBL" id="BPLR01017495">
    <property type="protein sequence ID" value="GIY92085.1"/>
    <property type="molecule type" value="Genomic_DNA"/>
</dbReference>
<evidence type="ECO:0000256" key="4">
    <source>
        <dbReference type="ARBA" id="ARBA00022461"/>
    </source>
</evidence>
<proteinExistence type="inferred from homology"/>
<evidence type="ECO:0000256" key="5">
    <source>
        <dbReference type="ARBA" id="ARBA00022692"/>
    </source>
</evidence>
<evidence type="ECO:0000256" key="13">
    <source>
        <dbReference type="SAM" id="Phobius"/>
    </source>
</evidence>
<evidence type="ECO:0000313" key="15">
    <source>
        <dbReference type="Proteomes" id="UP001054945"/>
    </source>
</evidence>
<dbReference type="GO" id="GO:0005886">
    <property type="term" value="C:plasma membrane"/>
    <property type="evidence" value="ECO:0007669"/>
    <property type="project" value="TreeGrafter"/>
</dbReference>
<evidence type="ECO:0000256" key="3">
    <source>
        <dbReference type="ARBA" id="ARBA00022448"/>
    </source>
</evidence>
<keyword evidence="7" id="KW-0915">Sodium</keyword>
<keyword evidence="4 12" id="KW-0894">Sodium channel</keyword>
<evidence type="ECO:0000313" key="14">
    <source>
        <dbReference type="EMBL" id="GIY92085.1"/>
    </source>
</evidence>
<keyword evidence="10 12" id="KW-0739">Sodium transport</keyword>
<reference evidence="14 15" key="1">
    <citation type="submission" date="2021-06" db="EMBL/GenBank/DDBJ databases">
        <title>Caerostris extrusa draft genome.</title>
        <authorList>
            <person name="Kono N."/>
            <person name="Arakawa K."/>
        </authorList>
    </citation>
    <scope>NUCLEOTIDE SEQUENCE [LARGE SCALE GENOMIC DNA]</scope>
</reference>
<evidence type="ECO:0000256" key="2">
    <source>
        <dbReference type="ARBA" id="ARBA00007193"/>
    </source>
</evidence>
<evidence type="ECO:0000256" key="6">
    <source>
        <dbReference type="ARBA" id="ARBA00022989"/>
    </source>
</evidence>
<evidence type="ECO:0000256" key="12">
    <source>
        <dbReference type="RuleBase" id="RU000679"/>
    </source>
</evidence>
<protein>
    <submittedName>
        <fullName evidence="14">Uncharacterized protein</fullName>
    </submittedName>
</protein>
<dbReference type="PANTHER" id="PTHR11690:SF299">
    <property type="entry name" value="PICKPOCKET 20, ISOFORM A"/>
    <property type="match status" value="1"/>
</dbReference>
<organism evidence="14 15">
    <name type="scientific">Caerostris extrusa</name>
    <name type="common">Bark spider</name>
    <name type="synonym">Caerostris bankana</name>
    <dbReference type="NCBI Taxonomy" id="172846"/>
    <lineage>
        <taxon>Eukaryota</taxon>
        <taxon>Metazoa</taxon>
        <taxon>Ecdysozoa</taxon>
        <taxon>Arthropoda</taxon>
        <taxon>Chelicerata</taxon>
        <taxon>Arachnida</taxon>
        <taxon>Araneae</taxon>
        <taxon>Araneomorphae</taxon>
        <taxon>Entelegynae</taxon>
        <taxon>Araneoidea</taxon>
        <taxon>Araneidae</taxon>
        <taxon>Caerostris</taxon>
    </lineage>
</organism>
<comment type="similarity">
    <text evidence="2 12">Belongs to the amiloride-sensitive sodium channel (TC 1.A.6) family.</text>
</comment>
<dbReference type="GO" id="GO:0015280">
    <property type="term" value="F:ligand-gated sodium channel activity"/>
    <property type="evidence" value="ECO:0007669"/>
    <property type="project" value="TreeGrafter"/>
</dbReference>
<dbReference type="InterPro" id="IPR001873">
    <property type="entry name" value="ENaC"/>
</dbReference>
<sequence length="301" mass="34480">MVLQESSLTAVSHIAISQSTCRRLFKILVLLTCFAGFFYQSYTFLCHIFQYPTIVDIRIENPKLIEMPGLTFCNNNGINRKNSAQNFRNAALKRMKIFVLNILLTVKANQTTMVPHKEYYSLVNNLTATDLLELGHDIDELVRQSGFKDVDPEGPFIRAKTIFGMGRMGCYSLFSIVDSPKEPRTTKIKNMVGSPAMILIFNLREDTEFIPGHKTGLFFSVHSPYEGNNPTRKGIFLQPGKTYKVYVNTEKELLLPYPYETDCLDYTELWRSRNKTGPRIQEIVPHECRQSYGIVVLLQAR</sequence>
<dbReference type="PANTHER" id="PTHR11690">
    <property type="entry name" value="AMILORIDE-SENSITIVE SODIUM CHANNEL-RELATED"/>
    <property type="match status" value="1"/>
</dbReference>
<evidence type="ECO:0000256" key="11">
    <source>
        <dbReference type="ARBA" id="ARBA00023303"/>
    </source>
</evidence>
<evidence type="ECO:0000256" key="1">
    <source>
        <dbReference type="ARBA" id="ARBA00004141"/>
    </source>
</evidence>
<evidence type="ECO:0000256" key="7">
    <source>
        <dbReference type="ARBA" id="ARBA00023053"/>
    </source>
</evidence>
<keyword evidence="6 13" id="KW-1133">Transmembrane helix</keyword>
<comment type="subcellular location">
    <subcellularLocation>
        <location evidence="1">Membrane</location>
        <topology evidence="1">Multi-pass membrane protein</topology>
    </subcellularLocation>
</comment>
<dbReference type="Proteomes" id="UP001054945">
    <property type="component" value="Unassembled WGS sequence"/>
</dbReference>
<keyword evidence="3 12" id="KW-0813">Transport</keyword>
<evidence type="ECO:0000256" key="8">
    <source>
        <dbReference type="ARBA" id="ARBA00023065"/>
    </source>
</evidence>
<dbReference type="Pfam" id="PF00858">
    <property type="entry name" value="ASC"/>
    <property type="match status" value="1"/>
</dbReference>
<evidence type="ECO:0000256" key="10">
    <source>
        <dbReference type="ARBA" id="ARBA00023201"/>
    </source>
</evidence>
<keyword evidence="5 12" id="KW-0812">Transmembrane</keyword>
<keyword evidence="15" id="KW-1185">Reference proteome</keyword>
<comment type="caution">
    <text evidence="14">The sequence shown here is derived from an EMBL/GenBank/DDBJ whole genome shotgun (WGS) entry which is preliminary data.</text>
</comment>
<gene>
    <name evidence="14" type="primary">AVEN_256301_1</name>
    <name evidence="14" type="ORF">CEXT_475041</name>
</gene>
<name>A0AAV4XDK2_CAEEX</name>
<feature type="transmembrane region" description="Helical" evidence="13">
    <location>
        <begin position="24"/>
        <end position="42"/>
    </location>
</feature>
<keyword evidence="9 13" id="KW-0472">Membrane</keyword>
<dbReference type="AlphaFoldDB" id="A0AAV4XDK2"/>